<dbReference type="EMBL" id="LWLG01000006">
    <property type="protein sequence ID" value="OAQ20769.1"/>
    <property type="molecule type" value="Genomic_DNA"/>
</dbReference>
<proteinExistence type="predicted"/>
<accession>A0A179D4W9</accession>
<reference evidence="1 2" key="1">
    <citation type="submission" date="2016-04" db="EMBL/GenBank/DDBJ databases">
        <title>Genome analysis of Thermosulfurimonas dismutans, the first thermophilic sulfur-disproportionating bacterium of the phylum Thermodesulfobacteria.</title>
        <authorList>
            <person name="Mardanov A.V."/>
            <person name="Beletsky A.V."/>
            <person name="Kadnikov V.V."/>
            <person name="Slobodkin A.I."/>
            <person name="Ravin N.V."/>
        </authorList>
    </citation>
    <scope>NUCLEOTIDE SEQUENCE [LARGE SCALE GENOMIC DNA]</scope>
    <source>
        <strain evidence="1 2">S95</strain>
    </source>
</reference>
<comment type="caution">
    <text evidence="1">The sequence shown here is derived from an EMBL/GenBank/DDBJ whole genome shotgun (WGS) entry which is preliminary data.</text>
</comment>
<protein>
    <submittedName>
        <fullName evidence="1">Uncharacterized protein</fullName>
    </submittedName>
</protein>
<evidence type="ECO:0000313" key="1">
    <source>
        <dbReference type="EMBL" id="OAQ20769.1"/>
    </source>
</evidence>
<name>A0A179D4W9_9BACT</name>
<sequence>MLAKELLEGRWRRVNWKYQRVAHLLRYLFEERLKNENLLV</sequence>
<evidence type="ECO:0000313" key="2">
    <source>
        <dbReference type="Proteomes" id="UP000078390"/>
    </source>
</evidence>
<dbReference type="Proteomes" id="UP000078390">
    <property type="component" value="Unassembled WGS sequence"/>
</dbReference>
<keyword evidence="2" id="KW-1185">Reference proteome</keyword>
<organism evidence="1 2">
    <name type="scientific">Thermosulfurimonas dismutans</name>
    <dbReference type="NCBI Taxonomy" id="999894"/>
    <lineage>
        <taxon>Bacteria</taxon>
        <taxon>Pseudomonadati</taxon>
        <taxon>Thermodesulfobacteriota</taxon>
        <taxon>Thermodesulfobacteria</taxon>
        <taxon>Thermodesulfobacteriales</taxon>
        <taxon>Thermodesulfobacteriaceae</taxon>
        <taxon>Thermosulfurimonas</taxon>
    </lineage>
</organism>
<dbReference type="AlphaFoldDB" id="A0A179D4W9"/>
<gene>
    <name evidence="1" type="ORF">TDIS_1058</name>
</gene>